<evidence type="ECO:0000256" key="4">
    <source>
        <dbReference type="SAM" id="Phobius"/>
    </source>
</evidence>
<dbReference type="SUPFAM" id="SSF63817">
    <property type="entry name" value="Sortase"/>
    <property type="match status" value="1"/>
</dbReference>
<keyword evidence="4" id="KW-0472">Membrane</keyword>
<feature type="transmembrane region" description="Helical" evidence="4">
    <location>
        <begin position="316"/>
        <end position="337"/>
    </location>
</feature>
<dbReference type="RefSeq" id="WP_016183573.1">
    <property type="nucleotide sequence ID" value="NZ_JXKI01000011.1"/>
</dbReference>
<dbReference type="Gene3D" id="2.40.260.10">
    <property type="entry name" value="Sortase"/>
    <property type="match status" value="1"/>
</dbReference>
<dbReference type="InterPro" id="IPR023365">
    <property type="entry name" value="Sortase_dom-sf"/>
</dbReference>
<dbReference type="SUPFAM" id="SSF49478">
    <property type="entry name" value="Cna protein B-type domain"/>
    <property type="match status" value="1"/>
</dbReference>
<dbReference type="InterPro" id="IPR005754">
    <property type="entry name" value="Sortase"/>
</dbReference>
<evidence type="ECO:0000256" key="1">
    <source>
        <dbReference type="ARBA" id="ARBA00022801"/>
    </source>
</evidence>
<reference evidence="6 7" key="1">
    <citation type="submission" date="2013-03" db="EMBL/GenBank/DDBJ databases">
        <title>The Genome Sequence of Enterococcus columbae ATCC_51263 (PacBio/Illumina hybrid assembly).</title>
        <authorList>
            <consortium name="The Broad Institute Genomics Platform"/>
            <consortium name="The Broad Institute Genome Sequencing Center for Infectious Disease"/>
            <person name="Earl A."/>
            <person name="Russ C."/>
            <person name="Gilmore M."/>
            <person name="Surin D."/>
            <person name="Walker B."/>
            <person name="Young S."/>
            <person name="Zeng Q."/>
            <person name="Gargeya S."/>
            <person name="Fitzgerald M."/>
            <person name="Haas B."/>
            <person name="Abouelleil A."/>
            <person name="Allen A.W."/>
            <person name="Alvarado L."/>
            <person name="Arachchi H.M."/>
            <person name="Berlin A.M."/>
            <person name="Chapman S.B."/>
            <person name="Gainer-Dewar J."/>
            <person name="Goldberg J."/>
            <person name="Griggs A."/>
            <person name="Gujja S."/>
            <person name="Hansen M."/>
            <person name="Howarth C."/>
            <person name="Imamovic A."/>
            <person name="Ireland A."/>
            <person name="Larimer J."/>
            <person name="McCowan C."/>
            <person name="Murphy C."/>
            <person name="Pearson M."/>
            <person name="Poon T.W."/>
            <person name="Priest M."/>
            <person name="Roberts A."/>
            <person name="Saif S."/>
            <person name="Shea T."/>
            <person name="Sisk P."/>
            <person name="Sykes S."/>
            <person name="Wortman J."/>
            <person name="Nusbaum C."/>
            <person name="Birren B."/>
        </authorList>
    </citation>
    <scope>NUCLEOTIDE SEQUENCE [LARGE SCALE GENOMIC DNA]</scope>
    <source>
        <strain evidence="6 7">ATCC 51263</strain>
    </source>
</reference>
<accession>S0K7K1</accession>
<feature type="domain" description="CNA-B" evidence="5">
    <location>
        <begin position="181"/>
        <end position="260"/>
    </location>
</feature>
<keyword evidence="4" id="KW-1133">Transmembrane helix</keyword>
<gene>
    <name evidence="6" type="ORF">I568_02048</name>
</gene>
<keyword evidence="7" id="KW-1185">Reference proteome</keyword>
<evidence type="ECO:0000313" key="7">
    <source>
        <dbReference type="Proteomes" id="UP000014113"/>
    </source>
</evidence>
<dbReference type="eggNOG" id="COG3764">
    <property type="taxonomic scope" value="Bacteria"/>
</dbReference>
<dbReference type="Pfam" id="PF04203">
    <property type="entry name" value="Sortase"/>
    <property type="match status" value="1"/>
</dbReference>
<evidence type="ECO:0000256" key="2">
    <source>
        <dbReference type="PIRSR" id="PIRSR605754-1"/>
    </source>
</evidence>
<dbReference type="EMBL" id="ASWJ01000009">
    <property type="protein sequence ID" value="EOW80348.1"/>
    <property type="molecule type" value="Genomic_DNA"/>
</dbReference>
<protein>
    <recommendedName>
        <fullName evidence="5">CNA-B domain-containing protein</fullName>
    </recommendedName>
</protein>
<dbReference type="PATRIC" id="fig|1121865.3.peg.1397"/>
<dbReference type="CDD" id="cd00004">
    <property type="entry name" value="Sortase"/>
    <property type="match status" value="1"/>
</dbReference>
<organism evidence="6 7">
    <name type="scientific">Enterococcus columbae DSM 7374 = ATCC 51263</name>
    <dbReference type="NCBI Taxonomy" id="1121865"/>
    <lineage>
        <taxon>Bacteria</taxon>
        <taxon>Bacillati</taxon>
        <taxon>Bacillota</taxon>
        <taxon>Bacilli</taxon>
        <taxon>Lactobacillales</taxon>
        <taxon>Enterococcaceae</taxon>
        <taxon>Enterococcus</taxon>
    </lineage>
</organism>
<keyword evidence="1" id="KW-0378">Hydrolase</keyword>
<keyword evidence="4" id="KW-0812">Transmembrane</keyword>
<proteinExistence type="predicted"/>
<evidence type="ECO:0000256" key="3">
    <source>
        <dbReference type="SAM" id="MobiDB-lite"/>
    </source>
</evidence>
<feature type="active site" description="Acyl-thioester intermediate" evidence="2">
    <location>
        <position position="488"/>
    </location>
</feature>
<feature type="region of interest" description="Disordered" evidence="3">
    <location>
        <begin position="259"/>
        <end position="279"/>
    </location>
</feature>
<feature type="compositionally biased region" description="Low complexity" evidence="3">
    <location>
        <begin position="259"/>
        <end position="278"/>
    </location>
</feature>
<dbReference type="STRING" id="1121865.OMW_01434"/>
<dbReference type="InterPro" id="IPR008454">
    <property type="entry name" value="Collagen-bd_Cna-like_B-typ_dom"/>
</dbReference>
<evidence type="ECO:0000313" key="6">
    <source>
        <dbReference type="EMBL" id="EOW80348.1"/>
    </source>
</evidence>
<evidence type="ECO:0000259" key="5">
    <source>
        <dbReference type="Pfam" id="PF05738"/>
    </source>
</evidence>
<feature type="active site" description="Proton donor/acceptor" evidence="2">
    <location>
        <position position="430"/>
    </location>
</feature>
<name>S0K7K1_9ENTE</name>
<sequence>MKKLGYLLMSITMLLIVGLGLGRVALAAEETPDITLKAEHGEHIAIPDVTFHLYTVASIAADGQLIFEAPFDNLKLDTQPLSEENIQSLSNTLSAYVKAQNIAASQTKATGPSGVLTFSLTNYEEPGKVYLILGDSVTINQEKLSFQPLLVQIPYQTNGNLHPIIIPKPVKLPEQTTKDLSVVKVWKNDTEQTRPTSITVGLYKNGQKQAEQVLNDANSWRHTFTALTANDDWQIVEENVPSGYTVTINETTSTIVVTNTKTTPPTTTKTPPTTTTTTGKRLPQTGVLWWPVAVLSIIGGFSLVIGILRRHTRLKLGIYLGLSLMSMAAGMTIYNIWDDNRAAQEVSKINQELKQKTAQNASSVTSPVWDQDMSMPTQSVENERVIGTLRIDKLNLELPILRDWSPANSKIAPCRYEGSIYKNNLIIAGHNYLAHFAKLNRLTTGDAVSFEDMEGRIFDYKVSSIEMIDGSDVSAMTSGKWDLTLFTCNYDGTQRLTIRCVKNFEQGV</sequence>
<dbReference type="Pfam" id="PF05738">
    <property type="entry name" value="Cna_B"/>
    <property type="match status" value="1"/>
</dbReference>
<dbReference type="Proteomes" id="UP000014113">
    <property type="component" value="Unassembled WGS sequence"/>
</dbReference>
<dbReference type="GO" id="GO:0016787">
    <property type="term" value="F:hydrolase activity"/>
    <property type="evidence" value="ECO:0007669"/>
    <property type="project" value="UniProtKB-KW"/>
</dbReference>
<dbReference type="OrthoDB" id="1744455at2"/>
<dbReference type="CDD" id="cd00222">
    <property type="entry name" value="CollagenBindB"/>
    <property type="match status" value="1"/>
</dbReference>
<feature type="transmembrane region" description="Helical" evidence="4">
    <location>
        <begin position="288"/>
        <end position="309"/>
    </location>
</feature>
<dbReference type="AlphaFoldDB" id="S0K7K1"/>
<dbReference type="Gene3D" id="2.60.40.1140">
    <property type="entry name" value="Collagen-binding surface protein Cna, B-type domain"/>
    <property type="match status" value="1"/>
</dbReference>
<comment type="caution">
    <text evidence="6">The sequence shown here is derived from an EMBL/GenBank/DDBJ whole genome shotgun (WGS) entry which is preliminary data.</text>
</comment>